<dbReference type="Proteomes" id="UP001055115">
    <property type="component" value="Unassembled WGS sequence"/>
</dbReference>
<keyword evidence="1" id="KW-0732">Signal</keyword>
<sequence>MRVSIPTILTGLFMAKPILASISSPLYLPFELEKRDCGFSYCDCQRVQCQLDFCFDDHVDPWVLVDSALNRYYGVDCGQWDSWQRNDPAQWCNNGLRQGNGIFYINRKFGSLGKAFSVSYKNENVTDPNRGSVSGTCRPVQNVQCKCHSVYNATAHDCSVPCKD</sequence>
<name>A0AA37L8X7_9PEZI</name>
<dbReference type="GeneID" id="73324994"/>
<feature type="signal peptide" evidence="1">
    <location>
        <begin position="1"/>
        <end position="20"/>
    </location>
</feature>
<organism evidence="2 3">
    <name type="scientific">Colletotrichum spaethianum</name>
    <dbReference type="NCBI Taxonomy" id="700344"/>
    <lineage>
        <taxon>Eukaryota</taxon>
        <taxon>Fungi</taxon>
        <taxon>Dikarya</taxon>
        <taxon>Ascomycota</taxon>
        <taxon>Pezizomycotina</taxon>
        <taxon>Sordariomycetes</taxon>
        <taxon>Hypocreomycetidae</taxon>
        <taxon>Glomerellales</taxon>
        <taxon>Glomerellaceae</taxon>
        <taxon>Colletotrichum</taxon>
        <taxon>Colletotrichum spaethianum species complex</taxon>
    </lineage>
</organism>
<reference evidence="2 3" key="1">
    <citation type="submission" date="2022-03" db="EMBL/GenBank/DDBJ databases">
        <title>Genome data of Colletotrichum spp.</title>
        <authorList>
            <person name="Utami Y.D."/>
            <person name="Hiruma K."/>
        </authorList>
    </citation>
    <scope>NUCLEOTIDE SEQUENCE [LARGE SCALE GENOMIC DNA]</scope>
    <source>
        <strain evidence="2 3">MAFF 239500</strain>
    </source>
</reference>
<keyword evidence="3" id="KW-1185">Reference proteome</keyword>
<feature type="chain" id="PRO_5041381883" evidence="1">
    <location>
        <begin position="21"/>
        <end position="164"/>
    </location>
</feature>
<dbReference type="AlphaFoldDB" id="A0AA37L8X7"/>
<dbReference type="RefSeq" id="XP_049126361.1">
    <property type="nucleotide sequence ID" value="XM_049270404.1"/>
</dbReference>
<comment type="caution">
    <text evidence="2">The sequence shown here is derived from an EMBL/GenBank/DDBJ whole genome shotgun (WGS) entry which is preliminary data.</text>
</comment>
<evidence type="ECO:0000313" key="2">
    <source>
        <dbReference type="EMBL" id="GKT44011.1"/>
    </source>
</evidence>
<accession>A0AA37L8X7</accession>
<gene>
    <name evidence="2" type="ORF">ColSpa_04192</name>
</gene>
<protein>
    <submittedName>
        <fullName evidence="2">Uncharacterized protein</fullName>
    </submittedName>
</protein>
<evidence type="ECO:0000313" key="3">
    <source>
        <dbReference type="Proteomes" id="UP001055115"/>
    </source>
</evidence>
<dbReference type="EMBL" id="BQXU01000008">
    <property type="protein sequence ID" value="GKT44011.1"/>
    <property type="molecule type" value="Genomic_DNA"/>
</dbReference>
<proteinExistence type="predicted"/>
<evidence type="ECO:0000256" key="1">
    <source>
        <dbReference type="SAM" id="SignalP"/>
    </source>
</evidence>